<evidence type="ECO:0000313" key="1">
    <source>
        <dbReference type="EMBL" id="GIY65878.1"/>
    </source>
</evidence>
<evidence type="ECO:0000313" key="2">
    <source>
        <dbReference type="Proteomes" id="UP001054945"/>
    </source>
</evidence>
<comment type="caution">
    <text evidence="1">The sequence shown here is derived from an EMBL/GenBank/DDBJ whole genome shotgun (WGS) entry which is preliminary data.</text>
</comment>
<protein>
    <submittedName>
        <fullName evidence="1">Uncharacterized protein</fullName>
    </submittedName>
</protein>
<dbReference type="Proteomes" id="UP001054945">
    <property type="component" value="Unassembled WGS sequence"/>
</dbReference>
<reference evidence="1 2" key="1">
    <citation type="submission" date="2021-06" db="EMBL/GenBank/DDBJ databases">
        <title>Caerostris extrusa draft genome.</title>
        <authorList>
            <person name="Kono N."/>
            <person name="Arakawa K."/>
        </authorList>
    </citation>
    <scope>NUCLEOTIDE SEQUENCE [LARGE SCALE GENOMIC DNA]</scope>
</reference>
<sequence>MDRSLRPGCYIYWFLSRRKNPFQIYDTLLCLQGTSQIEEICFNKPSFHEAQGDFHRTCRLSDEGTFRFKQPFLSFTVLIPSEHEGSLSHAVANSLFQLSFASMKSYRK</sequence>
<dbReference type="AlphaFoldDB" id="A0AAV4V765"/>
<accession>A0AAV4V765</accession>
<proteinExistence type="predicted"/>
<keyword evidence="2" id="KW-1185">Reference proteome</keyword>
<name>A0AAV4V765_CAEEX</name>
<organism evidence="1 2">
    <name type="scientific">Caerostris extrusa</name>
    <name type="common">Bark spider</name>
    <name type="synonym">Caerostris bankana</name>
    <dbReference type="NCBI Taxonomy" id="172846"/>
    <lineage>
        <taxon>Eukaryota</taxon>
        <taxon>Metazoa</taxon>
        <taxon>Ecdysozoa</taxon>
        <taxon>Arthropoda</taxon>
        <taxon>Chelicerata</taxon>
        <taxon>Arachnida</taxon>
        <taxon>Araneae</taxon>
        <taxon>Araneomorphae</taxon>
        <taxon>Entelegynae</taxon>
        <taxon>Araneoidea</taxon>
        <taxon>Araneidae</taxon>
        <taxon>Caerostris</taxon>
    </lineage>
</organism>
<gene>
    <name evidence="1" type="ORF">CEXT_798051</name>
</gene>
<dbReference type="EMBL" id="BPLR01014042">
    <property type="protein sequence ID" value="GIY65878.1"/>
    <property type="molecule type" value="Genomic_DNA"/>
</dbReference>